<organism evidence="2 3">
    <name type="scientific">Phytophthora megakarya</name>
    <dbReference type="NCBI Taxonomy" id="4795"/>
    <lineage>
        <taxon>Eukaryota</taxon>
        <taxon>Sar</taxon>
        <taxon>Stramenopiles</taxon>
        <taxon>Oomycota</taxon>
        <taxon>Peronosporomycetes</taxon>
        <taxon>Peronosporales</taxon>
        <taxon>Peronosporaceae</taxon>
        <taxon>Phytophthora</taxon>
    </lineage>
</organism>
<dbReference type="AlphaFoldDB" id="A0A225UN03"/>
<dbReference type="OrthoDB" id="128462at2759"/>
<sequence length="136" mass="15139">MVEAVHIRLRQDIPGMKRLVLQSDNATCYQNILIPLVLPYFSAAYGVYMVRFIHTKSQNGKGILDAHFAGSMGVLWAWVREENNCIAPTQAVIGLKSHGGLPNTVVELVHHDRKAISSLLSAVQPLESKFDENWQG</sequence>
<protein>
    <submittedName>
        <fullName evidence="2">Uncharacterized protein</fullName>
    </submittedName>
</protein>
<evidence type="ECO:0000313" key="2">
    <source>
        <dbReference type="EMBL" id="OWY94385.1"/>
    </source>
</evidence>
<gene>
    <name evidence="2" type="ORF">PHMEG_00035905</name>
</gene>
<keyword evidence="1" id="KW-1133">Transmembrane helix</keyword>
<evidence type="ECO:0000256" key="1">
    <source>
        <dbReference type="SAM" id="Phobius"/>
    </source>
</evidence>
<dbReference type="STRING" id="4795.A0A225UN03"/>
<keyword evidence="3" id="KW-1185">Reference proteome</keyword>
<dbReference type="PANTHER" id="PTHR33845">
    <property type="entry name" value="C2H2-TYPE DOMAIN-CONTAINING PROTEIN"/>
    <property type="match status" value="1"/>
</dbReference>
<proteinExistence type="predicted"/>
<keyword evidence="1" id="KW-0812">Transmembrane</keyword>
<evidence type="ECO:0000313" key="3">
    <source>
        <dbReference type="Proteomes" id="UP000198211"/>
    </source>
</evidence>
<comment type="caution">
    <text evidence="2">The sequence shown here is derived from an EMBL/GenBank/DDBJ whole genome shotgun (WGS) entry which is preliminary data.</text>
</comment>
<keyword evidence="1" id="KW-0472">Membrane</keyword>
<dbReference type="EMBL" id="NBNE01014475">
    <property type="protein sequence ID" value="OWY94385.1"/>
    <property type="molecule type" value="Genomic_DNA"/>
</dbReference>
<name>A0A225UN03_9STRA</name>
<reference evidence="3" key="1">
    <citation type="submission" date="2017-03" db="EMBL/GenBank/DDBJ databases">
        <title>Phytopthora megakarya and P. palmivora, two closely related causual agents of cacao black pod achieved similar genome size and gene model numbers by different mechanisms.</title>
        <authorList>
            <person name="Ali S."/>
            <person name="Shao J."/>
            <person name="Larry D.J."/>
            <person name="Kronmiller B."/>
            <person name="Shen D."/>
            <person name="Strem M.D."/>
            <person name="Melnick R.L."/>
            <person name="Guiltinan M.J."/>
            <person name="Tyler B.M."/>
            <person name="Meinhardt L.W."/>
            <person name="Bailey B.A."/>
        </authorList>
    </citation>
    <scope>NUCLEOTIDE SEQUENCE [LARGE SCALE GENOMIC DNA]</scope>
    <source>
        <strain evidence="3">zdho120</strain>
    </source>
</reference>
<dbReference type="Proteomes" id="UP000198211">
    <property type="component" value="Unassembled WGS sequence"/>
</dbReference>
<accession>A0A225UN03</accession>
<dbReference type="PANTHER" id="PTHR33845:SF1">
    <property type="entry name" value="C2H2-TYPE DOMAIN-CONTAINING PROTEIN"/>
    <property type="match status" value="1"/>
</dbReference>
<feature type="transmembrane region" description="Helical" evidence="1">
    <location>
        <begin position="32"/>
        <end position="50"/>
    </location>
</feature>